<dbReference type="KEGG" id="tvo:TVG0299008"/>
<dbReference type="PaxDb" id="273116-14324501"/>
<dbReference type="PANTHER" id="PTHR30535:SF34">
    <property type="entry name" value="MOLYBDATE-BINDING PROTEIN MOLA"/>
    <property type="match status" value="1"/>
</dbReference>
<dbReference type="Pfam" id="PF01497">
    <property type="entry name" value="Peripla_BP_2"/>
    <property type="match status" value="1"/>
</dbReference>
<dbReference type="PROSITE" id="PS50983">
    <property type="entry name" value="FE_B12_PBP"/>
    <property type="match status" value="1"/>
</dbReference>
<dbReference type="STRING" id="273116.gene:9381061"/>
<evidence type="ECO:0000313" key="3">
    <source>
        <dbReference type="Proteomes" id="UP000001017"/>
    </source>
</evidence>
<dbReference type="Gene3D" id="3.40.50.1980">
    <property type="entry name" value="Nitrogenase molybdenum iron protein domain"/>
    <property type="match status" value="2"/>
</dbReference>
<dbReference type="InterPro" id="IPR002491">
    <property type="entry name" value="ABC_transptr_periplasmic_BD"/>
</dbReference>
<reference evidence="2 3" key="1">
    <citation type="journal article" date="1999" name="Proc. Jpn. Acad.">
        <title>Determination of the complete genomic DNA sequence of Thermoplasma volvanium GSS1.</title>
        <authorList>
            <person name="Kawashima T."/>
            <person name="Yamamoto Y."/>
            <person name="Aramaki H."/>
            <person name="Nunoshiba T."/>
            <person name="Kawamoto T."/>
            <person name="Watanabe K."/>
            <person name="Yamazaki M."/>
            <person name="Kanehori K."/>
            <person name="Amano N."/>
            <person name="Ohya Y."/>
            <person name="Makino K."/>
            <person name="Suzuki M."/>
        </authorList>
    </citation>
    <scope>NUCLEOTIDE SEQUENCE [LARGE SCALE GENOMIC DNA]</scope>
    <source>
        <strain evidence="3">ATCC 51530 / DSM 4299 / JCM 9571 / NBRC 15438 / GSS1</strain>
    </source>
</reference>
<protein>
    <submittedName>
        <fullName evidence="2">Iron binding protein</fullName>
    </submittedName>
</protein>
<dbReference type="Proteomes" id="UP000001017">
    <property type="component" value="Chromosome"/>
</dbReference>
<reference evidence="2 3" key="2">
    <citation type="journal article" date="2000" name="Proc. Natl. Acad. Sci. U.S.A.">
        <title>Archaeal adaptation to higher temperatures revealed by genomic sequence of Thermoplasma volcanium.</title>
        <authorList>
            <person name="Kawashima T."/>
            <person name="Amano N."/>
            <person name="Koike H."/>
            <person name="Makino S."/>
            <person name="Higuchi S."/>
            <person name="Kawashima-Ohya Y."/>
            <person name="Watanabe K."/>
            <person name="Yamazaki M."/>
            <person name="Kanehori K."/>
            <person name="Kawamoto T."/>
            <person name="Nunoshiba T."/>
            <person name="Yamamoto Y."/>
            <person name="Aramaki H."/>
            <person name="Makino K."/>
            <person name="Suzuki M."/>
        </authorList>
    </citation>
    <scope>NUCLEOTIDE SEQUENCE [LARGE SCALE GENOMIC DNA]</scope>
    <source>
        <strain evidence="3">ATCC 51530 / DSM 4299 / JCM 9571 / NBRC 15438 / GSS1</strain>
    </source>
</reference>
<keyword evidence="3" id="KW-1185">Reference proteome</keyword>
<gene>
    <name evidence="2" type="ORF">TVG0299008</name>
</gene>
<dbReference type="SUPFAM" id="SSF53807">
    <property type="entry name" value="Helical backbone' metal receptor"/>
    <property type="match status" value="1"/>
</dbReference>
<accession>Q97C18</accession>
<organism evidence="2 3">
    <name type="scientific">Thermoplasma volcanium (strain ATCC 51530 / DSM 4299 / JCM 9571 / NBRC 15438 / GSS1)</name>
    <dbReference type="NCBI Taxonomy" id="273116"/>
    <lineage>
        <taxon>Archaea</taxon>
        <taxon>Methanobacteriati</taxon>
        <taxon>Thermoplasmatota</taxon>
        <taxon>Thermoplasmata</taxon>
        <taxon>Thermoplasmatales</taxon>
        <taxon>Thermoplasmataceae</taxon>
        <taxon>Thermoplasma</taxon>
    </lineage>
</organism>
<dbReference type="CDD" id="cd01143">
    <property type="entry name" value="YvrC"/>
    <property type="match status" value="1"/>
</dbReference>
<dbReference type="EMBL" id="BA000011">
    <property type="protein sequence ID" value="BAB59429.1"/>
    <property type="molecule type" value="Genomic_DNA"/>
</dbReference>
<dbReference type="PANTHER" id="PTHR30535">
    <property type="entry name" value="VITAMIN B12-BINDING PROTEIN"/>
    <property type="match status" value="1"/>
</dbReference>
<dbReference type="AlphaFoldDB" id="Q97C18"/>
<dbReference type="HOGENOM" id="CLU_038034_2_8_2"/>
<dbReference type="PhylomeDB" id="Q97C18"/>
<proteinExistence type="predicted"/>
<feature type="domain" description="Fe/B12 periplasmic-binding" evidence="1">
    <location>
        <begin position="55"/>
        <end position="305"/>
    </location>
</feature>
<evidence type="ECO:0000259" key="1">
    <source>
        <dbReference type="PROSITE" id="PS50983"/>
    </source>
</evidence>
<sequence>MINMKGATKIAVAVIIVIAIVATSAYYYEHGIGKGNQAAIYLPGQKLPFTHPLTRIVSLLPSITTNLYALGAEKDIVGISTYTTYPKNISLKIPIVGQLDSVNYEELLNVSPQAVITIPSYYPQNVINKIVDMGIPVIEVGQNNFTQIEQQIFELGNITGTEGNASAIVNWMANSLAYLHTDANMLSNGTEKTVFYLLSTEGGYWTAGNETFINDFFRIADLRNIANETGYYTIPSSLIVKEDPEVVILDQYVNVDVMNSPPMNQVAAYKDMAYYTIFDDNYFNQPDFRSVYAVQWLIDEVYNTTVNIPAFPIPLSDNPAPSAF</sequence>
<evidence type="ECO:0000313" key="2">
    <source>
        <dbReference type="EMBL" id="BAB59429.1"/>
    </source>
</evidence>
<name>Q97C18_THEVO</name>
<dbReference type="eggNOG" id="arCOG04233">
    <property type="taxonomic scope" value="Archaea"/>
</dbReference>
<dbReference type="InterPro" id="IPR050902">
    <property type="entry name" value="ABC_Transporter_SBP"/>
</dbReference>